<name>A0A229VYU2_9BIFI</name>
<dbReference type="RefSeq" id="WP_093959933.1">
    <property type="nucleotide sequence ID" value="NZ_NEWD01000007.1"/>
</dbReference>
<feature type="region of interest" description="Disordered" evidence="1">
    <location>
        <begin position="1"/>
        <end position="21"/>
    </location>
</feature>
<comment type="caution">
    <text evidence="2">The sequence shown here is derived from an EMBL/GenBank/DDBJ whole genome shotgun (WGS) entry which is preliminary data.</text>
</comment>
<gene>
    <name evidence="2" type="ORF">Tam10B_0748</name>
</gene>
<dbReference type="PANTHER" id="PTHR34071">
    <property type="entry name" value="5-NITROIMIDAZOLE ANTIBIOTICS RESISTANCE PROTEIN, NIMA-FAMILY-RELATED PROTEIN-RELATED"/>
    <property type="match status" value="1"/>
</dbReference>
<reference evidence="2 3" key="1">
    <citation type="submission" date="2017-05" db="EMBL/GenBank/DDBJ databases">
        <title>Bifidobacterium vansinderenii sp. nov.</title>
        <authorList>
            <person name="Lugli G.A."/>
            <person name="Duranti S."/>
            <person name="Mangifesta M."/>
        </authorList>
    </citation>
    <scope>NUCLEOTIDE SEQUENCE [LARGE SCALE GENOMIC DNA]</scope>
    <source>
        <strain evidence="2 3">Tam10B</strain>
    </source>
</reference>
<evidence type="ECO:0000313" key="2">
    <source>
        <dbReference type="EMBL" id="OXN00793.1"/>
    </source>
</evidence>
<dbReference type="AlphaFoldDB" id="A0A229VYU2"/>
<sequence>MTDERPEDLAALHKPAKRHDEKTIAGAHRRMRRADREVTDIQQMLDIVRHCDVVHVSYVDAEGLTIVPMNFGFAYDAGDTDNTDGAADTGDLAGTLTLYMHSAPEGRKYDAITAAGNALPVAFEMNTDREIIEGRAWCNWGEAFKSVIGNGTASIVTDVDEKIRGLQLLMEQQMGTANIPFTPQQAASVAVWKIESTRFTAKIHAKPHKRH</sequence>
<dbReference type="InterPro" id="IPR012349">
    <property type="entry name" value="Split_barrel_FMN-bd"/>
</dbReference>
<evidence type="ECO:0000313" key="3">
    <source>
        <dbReference type="Proteomes" id="UP000215433"/>
    </source>
</evidence>
<dbReference type="InterPro" id="IPR024747">
    <property type="entry name" value="Pyridox_Oxase-rel"/>
</dbReference>
<dbReference type="Gene3D" id="2.30.110.10">
    <property type="entry name" value="Electron Transport, Fmn-binding Protein, Chain A"/>
    <property type="match status" value="1"/>
</dbReference>
<evidence type="ECO:0000256" key="1">
    <source>
        <dbReference type="SAM" id="MobiDB-lite"/>
    </source>
</evidence>
<dbReference type="Proteomes" id="UP000215433">
    <property type="component" value="Unassembled WGS sequence"/>
</dbReference>
<dbReference type="EMBL" id="NEWD01000007">
    <property type="protein sequence ID" value="OXN00793.1"/>
    <property type="molecule type" value="Genomic_DNA"/>
</dbReference>
<dbReference type="PANTHER" id="PTHR34071:SF2">
    <property type="entry name" value="FLAVIN-NUCLEOTIDE-BINDING PROTEIN"/>
    <property type="match status" value="1"/>
</dbReference>
<organism evidence="2 3">
    <name type="scientific">Bifidobacterium vansinderenii</name>
    <dbReference type="NCBI Taxonomy" id="1984871"/>
    <lineage>
        <taxon>Bacteria</taxon>
        <taxon>Bacillati</taxon>
        <taxon>Actinomycetota</taxon>
        <taxon>Actinomycetes</taxon>
        <taxon>Bifidobacteriales</taxon>
        <taxon>Bifidobacteriaceae</taxon>
        <taxon>Bifidobacterium</taxon>
    </lineage>
</organism>
<dbReference type="OrthoDB" id="9794935at2"/>
<dbReference type="SUPFAM" id="SSF50475">
    <property type="entry name" value="FMN-binding split barrel"/>
    <property type="match status" value="1"/>
</dbReference>
<protein>
    <submittedName>
        <fullName evidence="2">MFS transporter</fullName>
    </submittedName>
</protein>
<proteinExistence type="predicted"/>
<accession>A0A229VYU2</accession>
<dbReference type="Pfam" id="PF12900">
    <property type="entry name" value="Pyridox_ox_2"/>
    <property type="match status" value="1"/>
</dbReference>
<keyword evidence="3" id="KW-1185">Reference proteome</keyword>